<keyword evidence="6" id="KW-0808">Transferase</keyword>
<dbReference type="RefSeq" id="WP_194448911.1">
    <property type="nucleotide sequence ID" value="NZ_CP063849.1"/>
</dbReference>
<dbReference type="InterPro" id="IPR017850">
    <property type="entry name" value="Alkaline_phosphatase_core_sf"/>
</dbReference>
<dbReference type="PROSITE" id="PS00523">
    <property type="entry name" value="SULFATASE_1"/>
    <property type="match status" value="1"/>
</dbReference>
<dbReference type="KEGG" id="pfer:IRI77_31465"/>
<feature type="domain" description="Sulfatase N-terminal" evidence="5">
    <location>
        <begin position="25"/>
        <end position="364"/>
    </location>
</feature>
<evidence type="ECO:0000313" key="6">
    <source>
        <dbReference type="EMBL" id="QOY87242.1"/>
    </source>
</evidence>
<dbReference type="SUPFAM" id="SSF53649">
    <property type="entry name" value="Alkaline phosphatase-like"/>
    <property type="match status" value="1"/>
</dbReference>
<reference evidence="6 7" key="1">
    <citation type="submission" date="2020-10" db="EMBL/GenBank/DDBJ databases">
        <title>Complete genome sequence of Paludibaculum fermentans P105T, a facultatively anaerobic acidobacterium capable of dissimilatory Fe(III) reduction.</title>
        <authorList>
            <person name="Dedysh S.N."/>
            <person name="Beletsky A.V."/>
            <person name="Kulichevskaya I.S."/>
            <person name="Mardanov A.V."/>
            <person name="Ravin N.V."/>
        </authorList>
    </citation>
    <scope>NUCLEOTIDE SEQUENCE [LARGE SCALE GENOMIC DNA]</scope>
    <source>
        <strain evidence="6 7">P105</strain>
    </source>
</reference>
<organism evidence="6 7">
    <name type="scientific">Paludibaculum fermentans</name>
    <dbReference type="NCBI Taxonomy" id="1473598"/>
    <lineage>
        <taxon>Bacteria</taxon>
        <taxon>Pseudomonadati</taxon>
        <taxon>Acidobacteriota</taxon>
        <taxon>Terriglobia</taxon>
        <taxon>Bryobacterales</taxon>
        <taxon>Bryobacteraceae</taxon>
        <taxon>Paludibaculum</taxon>
    </lineage>
</organism>
<dbReference type="GO" id="GO:0004065">
    <property type="term" value="F:arylsulfatase activity"/>
    <property type="evidence" value="ECO:0007669"/>
    <property type="project" value="TreeGrafter"/>
</dbReference>
<gene>
    <name evidence="6" type="ORF">IRI77_31465</name>
</gene>
<keyword evidence="4" id="KW-0106">Calcium</keyword>
<dbReference type="InterPro" id="IPR024607">
    <property type="entry name" value="Sulfatase_CS"/>
</dbReference>
<evidence type="ECO:0000256" key="1">
    <source>
        <dbReference type="ARBA" id="ARBA00008779"/>
    </source>
</evidence>
<comment type="similarity">
    <text evidence="1">Belongs to the sulfatase family.</text>
</comment>
<keyword evidence="2" id="KW-0479">Metal-binding</keyword>
<evidence type="ECO:0000256" key="2">
    <source>
        <dbReference type="ARBA" id="ARBA00022723"/>
    </source>
</evidence>
<dbReference type="Pfam" id="PF00884">
    <property type="entry name" value="Sulfatase"/>
    <property type="match status" value="1"/>
</dbReference>
<evidence type="ECO:0000313" key="7">
    <source>
        <dbReference type="Proteomes" id="UP000593892"/>
    </source>
</evidence>
<name>A0A7S7NP72_PALFE</name>
<evidence type="ECO:0000256" key="3">
    <source>
        <dbReference type="ARBA" id="ARBA00022801"/>
    </source>
</evidence>
<dbReference type="Gene3D" id="3.40.720.10">
    <property type="entry name" value="Alkaline Phosphatase, subunit A"/>
    <property type="match status" value="1"/>
</dbReference>
<dbReference type="AlphaFoldDB" id="A0A7S7NP72"/>
<evidence type="ECO:0000256" key="4">
    <source>
        <dbReference type="ARBA" id="ARBA00022837"/>
    </source>
</evidence>
<dbReference type="Proteomes" id="UP000593892">
    <property type="component" value="Chromosome"/>
</dbReference>
<dbReference type="InterPro" id="IPR000917">
    <property type="entry name" value="Sulfatase_N"/>
</dbReference>
<dbReference type="InterPro" id="IPR050738">
    <property type="entry name" value="Sulfatase"/>
</dbReference>
<dbReference type="EMBL" id="CP063849">
    <property type="protein sequence ID" value="QOY87242.1"/>
    <property type="molecule type" value="Genomic_DNA"/>
</dbReference>
<dbReference type="GO" id="GO:0016740">
    <property type="term" value="F:transferase activity"/>
    <property type="evidence" value="ECO:0007669"/>
    <property type="project" value="UniProtKB-KW"/>
</dbReference>
<keyword evidence="3 6" id="KW-0378">Hydrolase</keyword>
<proteinExistence type="inferred from homology"/>
<accession>A0A7S7NP72</accession>
<dbReference type="PANTHER" id="PTHR42693:SF53">
    <property type="entry name" value="ENDO-4-O-SULFATASE"/>
    <property type="match status" value="1"/>
</dbReference>
<sequence length="497" mass="55471">MLTRRAFAAGIAPAVITRGQSKRRPNLLFLMADDHAAYVMGCDGNRQALTPNLDQLAAEGVRFAAHHCNSPVCTPSRQSLLTGQMPHAAGVTVLSTPLSTDKPTLAKQLRTAGYQTAVFGKMHFNRAAEPGLHGFDVVSTEDVIGREWQRAVRPAAVPDGMRTKALPWRPFQTPAREWLNAAKLPYPCRDAEMKGTFIINQAMRYLEENANRQFACWVSLMEPHSPFDFPIEDAGAMDASRFHVPEVGPRDGSQIPLIFRDLSSAEKQGIAAAYYTSAHFLDRNMGRVLKKLKDLRLDENTLVVYTADHGYDLGQHGRFEKHCGYDPALRVPLILRHPGKIRPRVVREFTEHLDLAPTLLEHLDAPPLPVQHGQSLYKGRKLIVSEYLENEEVFVRTERWKLLYGSGRRARTDGYVTDNPTQGRSTRLFDLAADPGEFQDVAAAQPKPVEALKKAALQRFRDTHPEAAREPSQGGVDDLLDFYLVPRDAKPVPPRPA</sequence>
<keyword evidence="7" id="KW-1185">Reference proteome</keyword>
<protein>
    <submittedName>
        <fullName evidence="6">Sulfatase-like hydrolase/transferase</fullName>
    </submittedName>
</protein>
<dbReference type="PANTHER" id="PTHR42693">
    <property type="entry name" value="ARYLSULFATASE FAMILY MEMBER"/>
    <property type="match status" value="1"/>
</dbReference>
<dbReference type="GO" id="GO:0046872">
    <property type="term" value="F:metal ion binding"/>
    <property type="evidence" value="ECO:0007669"/>
    <property type="project" value="UniProtKB-KW"/>
</dbReference>
<evidence type="ECO:0000259" key="5">
    <source>
        <dbReference type="Pfam" id="PF00884"/>
    </source>
</evidence>